<dbReference type="PANTHER" id="PTHR47505:SF1">
    <property type="entry name" value="DNA UTILIZATION PROTEIN YHGH"/>
    <property type="match status" value="1"/>
</dbReference>
<dbReference type="InterPro" id="IPR000836">
    <property type="entry name" value="PRTase_dom"/>
</dbReference>
<dbReference type="Proteomes" id="UP000228996">
    <property type="component" value="Unassembled WGS sequence"/>
</dbReference>
<evidence type="ECO:0000313" key="4">
    <source>
        <dbReference type="Proteomes" id="UP000228996"/>
    </source>
</evidence>
<dbReference type="AlphaFoldDB" id="A0A2M6XCV0"/>
<feature type="domain" description="Double zinc ribbon" evidence="2">
    <location>
        <begin position="15"/>
        <end position="66"/>
    </location>
</feature>
<dbReference type="Pfam" id="PF18912">
    <property type="entry name" value="DZR_2"/>
    <property type="match status" value="1"/>
</dbReference>
<dbReference type="SUPFAM" id="SSF53271">
    <property type="entry name" value="PRTase-like"/>
    <property type="match status" value="1"/>
</dbReference>
<reference evidence="4" key="1">
    <citation type="submission" date="2017-09" db="EMBL/GenBank/DDBJ databases">
        <title>Depth-based differentiation of microbial function through sediment-hosted aquifers and enrichment of novel symbionts in the deep terrestrial subsurface.</title>
        <authorList>
            <person name="Probst A.J."/>
            <person name="Ladd B."/>
            <person name="Jarett J.K."/>
            <person name="Geller-Mcgrath D.E."/>
            <person name="Sieber C.M.K."/>
            <person name="Emerson J.B."/>
            <person name="Anantharaman K."/>
            <person name="Thomas B.C."/>
            <person name="Malmstrom R."/>
            <person name="Stieglmeier M."/>
            <person name="Klingl A."/>
            <person name="Woyke T."/>
            <person name="Ryan C.M."/>
            <person name="Banfield J.F."/>
        </authorList>
    </citation>
    <scope>NUCLEOTIDE SEQUENCE [LARGE SCALE GENOMIC DNA]</scope>
</reference>
<accession>A0A2M6XCV0</accession>
<proteinExistence type="inferred from homology"/>
<evidence type="ECO:0000259" key="2">
    <source>
        <dbReference type="Pfam" id="PF18912"/>
    </source>
</evidence>
<organism evidence="3 4">
    <name type="scientific">Candidatus Shapirobacteria bacterium CG08_land_8_20_14_0_20_39_18</name>
    <dbReference type="NCBI Taxonomy" id="1974883"/>
    <lineage>
        <taxon>Bacteria</taxon>
        <taxon>Candidatus Shapironibacteriota</taxon>
    </lineage>
</organism>
<dbReference type="EMBL" id="PEYO01000017">
    <property type="protein sequence ID" value="PIU03503.1"/>
    <property type="molecule type" value="Genomic_DNA"/>
</dbReference>
<dbReference type="Gene3D" id="3.40.50.2020">
    <property type="match status" value="1"/>
</dbReference>
<dbReference type="CDD" id="cd06223">
    <property type="entry name" value="PRTases_typeI"/>
    <property type="match status" value="1"/>
</dbReference>
<comment type="similarity">
    <text evidence="1">Belongs to the ComF/GntX family.</text>
</comment>
<dbReference type="InterPro" id="IPR044005">
    <property type="entry name" value="DZR_2"/>
</dbReference>
<evidence type="ECO:0000256" key="1">
    <source>
        <dbReference type="ARBA" id="ARBA00008007"/>
    </source>
</evidence>
<gene>
    <name evidence="3" type="ORF">COT44_03610</name>
</gene>
<comment type="caution">
    <text evidence="3">The sequence shown here is derived from an EMBL/GenBank/DDBJ whole genome shotgun (WGS) entry which is preliminary data.</text>
</comment>
<dbReference type="PANTHER" id="PTHR47505">
    <property type="entry name" value="DNA UTILIZATION PROTEIN YHGH"/>
    <property type="match status" value="1"/>
</dbReference>
<sequence>MHLETKDSSDFLMGILDFIFPKKCLNCGKTGAYFCSECLNFTSLDRERICPVCERPAIGGATHPGCLKDRSLDGFTSVFNYKGIIRKGIGKLKYKFVSDIAGELVELFLSSLGEDENFTRFCRQPNIVLVPVPLHPSRERWRGFSQTKMLGNLIAGNLGISFQPDLLIRVKNTKPQVGLKEDERKTNIKDAFSLNPASSFPASPQGGPLLTSNFLLFDDVWTSGSTLKEAARTLKKAGAGKVWGLTLAR</sequence>
<protein>
    <recommendedName>
        <fullName evidence="2">Double zinc ribbon domain-containing protein</fullName>
    </recommendedName>
</protein>
<evidence type="ECO:0000313" key="3">
    <source>
        <dbReference type="EMBL" id="PIU03503.1"/>
    </source>
</evidence>
<dbReference type="InterPro" id="IPR051910">
    <property type="entry name" value="ComF/GntX_DNA_util-trans"/>
</dbReference>
<name>A0A2M6XCV0_9BACT</name>
<dbReference type="InterPro" id="IPR029057">
    <property type="entry name" value="PRTase-like"/>
</dbReference>